<dbReference type="InterPro" id="IPR029069">
    <property type="entry name" value="HotDog_dom_sf"/>
</dbReference>
<dbReference type="RefSeq" id="WP_116554502.1">
    <property type="nucleotide sequence ID" value="NZ_QCZG01000015.1"/>
</dbReference>
<dbReference type="OrthoDB" id="9800856at2"/>
<sequence length="145" mass="17096">MEGYHYYYPLRVRYSEIDGQKIVFNAHYMTYIDCAVSEYYREGLQFNMSELAEKGDFDFVLAKSTLEFKQSAFLHDLLNIWCRTKKIGRTSITKEFVITREGENEAILNAEVVYVSINPKTLKPQPVPDFVRERIAELEKRDFSK</sequence>
<dbReference type="Proteomes" id="UP000245998">
    <property type="component" value="Unassembled WGS sequence"/>
</dbReference>
<accession>A0A2U1K4I3</accession>
<evidence type="ECO:0000313" key="4">
    <source>
        <dbReference type="EMBL" id="PWA11858.1"/>
    </source>
</evidence>
<evidence type="ECO:0000313" key="5">
    <source>
        <dbReference type="Proteomes" id="UP000245998"/>
    </source>
</evidence>
<dbReference type="EMBL" id="QCZG01000015">
    <property type="protein sequence ID" value="PWA11858.1"/>
    <property type="molecule type" value="Genomic_DNA"/>
</dbReference>
<feature type="domain" description="Thioesterase" evidence="3">
    <location>
        <begin position="21"/>
        <end position="105"/>
    </location>
</feature>
<dbReference type="Gene3D" id="3.10.129.10">
    <property type="entry name" value="Hotdog Thioesterase"/>
    <property type="match status" value="1"/>
</dbReference>
<dbReference type="PIRSF" id="PIRSF003230">
    <property type="entry name" value="YbgC"/>
    <property type="match status" value="1"/>
</dbReference>
<dbReference type="AlphaFoldDB" id="A0A2U1K4I3"/>
<evidence type="ECO:0000256" key="1">
    <source>
        <dbReference type="ARBA" id="ARBA00005953"/>
    </source>
</evidence>
<dbReference type="PANTHER" id="PTHR31793">
    <property type="entry name" value="4-HYDROXYBENZOYL-COA THIOESTERASE FAMILY MEMBER"/>
    <property type="match status" value="1"/>
</dbReference>
<dbReference type="Pfam" id="PF03061">
    <property type="entry name" value="4HBT"/>
    <property type="match status" value="1"/>
</dbReference>
<dbReference type="InterPro" id="IPR006684">
    <property type="entry name" value="YbgC/YbaW"/>
</dbReference>
<protein>
    <submittedName>
        <fullName evidence="4">Acyl-CoA thioesterase</fullName>
    </submittedName>
</protein>
<reference evidence="4 5" key="1">
    <citation type="submission" date="2018-04" db="EMBL/GenBank/DDBJ databases">
        <title>Camelliibacillus theae gen. nov., sp. nov., isolated from Pu'er tea.</title>
        <authorList>
            <person name="Niu L."/>
        </authorList>
    </citation>
    <scope>NUCLEOTIDE SEQUENCE [LARGE SCALE GENOMIC DNA]</scope>
    <source>
        <strain evidence="4 5">T8</strain>
    </source>
</reference>
<dbReference type="InterPro" id="IPR006683">
    <property type="entry name" value="Thioestr_dom"/>
</dbReference>
<gene>
    <name evidence="4" type="ORF">DCC39_08705</name>
</gene>
<dbReference type="PANTHER" id="PTHR31793:SF27">
    <property type="entry name" value="NOVEL THIOESTERASE SUPERFAMILY DOMAIN AND SAPOSIN A-TYPE DOMAIN CONTAINING PROTEIN (0610012H03RIK)"/>
    <property type="match status" value="1"/>
</dbReference>
<keyword evidence="5" id="KW-1185">Reference proteome</keyword>
<dbReference type="CDD" id="cd00586">
    <property type="entry name" value="4HBT"/>
    <property type="match status" value="1"/>
</dbReference>
<evidence type="ECO:0000256" key="2">
    <source>
        <dbReference type="ARBA" id="ARBA00022801"/>
    </source>
</evidence>
<name>A0A2U1K4I3_9BACI</name>
<organism evidence="4 5">
    <name type="scientific">Pueribacillus theae</name>
    <dbReference type="NCBI Taxonomy" id="2171751"/>
    <lineage>
        <taxon>Bacteria</taxon>
        <taxon>Bacillati</taxon>
        <taxon>Bacillota</taxon>
        <taxon>Bacilli</taxon>
        <taxon>Bacillales</taxon>
        <taxon>Bacillaceae</taxon>
        <taxon>Pueribacillus</taxon>
    </lineage>
</organism>
<evidence type="ECO:0000259" key="3">
    <source>
        <dbReference type="Pfam" id="PF03061"/>
    </source>
</evidence>
<dbReference type="NCBIfam" id="TIGR00051">
    <property type="entry name" value="YbgC/FadM family acyl-CoA thioesterase"/>
    <property type="match status" value="1"/>
</dbReference>
<comment type="similarity">
    <text evidence="1">Belongs to the 4-hydroxybenzoyl-CoA thioesterase family.</text>
</comment>
<keyword evidence="2" id="KW-0378">Hydrolase</keyword>
<comment type="caution">
    <text evidence="4">The sequence shown here is derived from an EMBL/GenBank/DDBJ whole genome shotgun (WGS) entry which is preliminary data.</text>
</comment>
<dbReference type="GO" id="GO:0047617">
    <property type="term" value="F:fatty acyl-CoA hydrolase activity"/>
    <property type="evidence" value="ECO:0007669"/>
    <property type="project" value="TreeGrafter"/>
</dbReference>
<dbReference type="InterPro" id="IPR050563">
    <property type="entry name" value="4-hydroxybenzoyl-CoA_TE"/>
</dbReference>
<proteinExistence type="inferred from homology"/>
<dbReference type="SUPFAM" id="SSF54637">
    <property type="entry name" value="Thioesterase/thiol ester dehydrase-isomerase"/>
    <property type="match status" value="1"/>
</dbReference>